<dbReference type="InterPro" id="IPR037523">
    <property type="entry name" value="VOC_core"/>
</dbReference>
<evidence type="ECO:0000313" key="4">
    <source>
        <dbReference type="EMBL" id="GGB58081.1"/>
    </source>
</evidence>
<name>A0ABQ1J273_9SPHN</name>
<dbReference type="InterPro" id="IPR029068">
    <property type="entry name" value="Glyas_Bleomycin-R_OHBP_Dase"/>
</dbReference>
<dbReference type="PANTHER" id="PTHR20858">
    <property type="entry name" value="PHOSPHOMETHYLPYRIMIDINE KINASE"/>
    <property type="match status" value="1"/>
</dbReference>
<dbReference type="PANTHER" id="PTHR20858:SF17">
    <property type="entry name" value="HYDROXYMETHYLPYRIMIDINE_PHOSPHOMETHYLPYRIMIDINE KINASE THI20-RELATED"/>
    <property type="match status" value="1"/>
</dbReference>
<comment type="caution">
    <text evidence="4">The sequence shown here is derived from an EMBL/GenBank/DDBJ whole genome shotgun (WGS) entry which is preliminary data.</text>
</comment>
<dbReference type="CDD" id="cd01169">
    <property type="entry name" value="HMPP_kinase"/>
    <property type="match status" value="1"/>
</dbReference>
<dbReference type="PROSITE" id="PS51819">
    <property type="entry name" value="VOC"/>
    <property type="match status" value="1"/>
</dbReference>
<dbReference type="Pfam" id="PF00903">
    <property type="entry name" value="Glyoxalase"/>
    <property type="match status" value="1"/>
</dbReference>
<dbReference type="InterPro" id="IPR004399">
    <property type="entry name" value="HMP/HMP-P_kinase_dom"/>
</dbReference>
<evidence type="ECO:0000256" key="2">
    <source>
        <dbReference type="ARBA" id="ARBA00012135"/>
    </source>
</evidence>
<keyword evidence="5" id="KW-1185">Reference proteome</keyword>
<evidence type="ECO:0000313" key="5">
    <source>
        <dbReference type="Proteomes" id="UP000614261"/>
    </source>
</evidence>
<feature type="domain" description="VOC" evidence="3">
    <location>
        <begin position="286"/>
        <end position="394"/>
    </location>
</feature>
<protein>
    <recommendedName>
        <fullName evidence="2">hydroxymethylpyrimidine kinase</fullName>
        <ecNumber evidence="2">2.7.1.49</ecNumber>
    </recommendedName>
</protein>
<proteinExistence type="predicted"/>
<comment type="pathway">
    <text evidence="1">Cofactor biosynthesis; thiamine diphosphate biosynthesis.</text>
</comment>
<evidence type="ECO:0000256" key="1">
    <source>
        <dbReference type="ARBA" id="ARBA00004948"/>
    </source>
</evidence>
<gene>
    <name evidence="4" type="ORF">GCM10010833_11060</name>
</gene>
<dbReference type="EC" id="2.7.1.49" evidence="2"/>
<reference evidence="5" key="1">
    <citation type="journal article" date="2019" name="Int. J. Syst. Evol. Microbiol.">
        <title>The Global Catalogue of Microorganisms (GCM) 10K type strain sequencing project: providing services to taxonomists for standard genome sequencing and annotation.</title>
        <authorList>
            <consortium name="The Broad Institute Genomics Platform"/>
            <consortium name="The Broad Institute Genome Sequencing Center for Infectious Disease"/>
            <person name="Wu L."/>
            <person name="Ma J."/>
        </authorList>
    </citation>
    <scope>NUCLEOTIDE SEQUENCE [LARGE SCALE GENOMIC DNA]</scope>
    <source>
        <strain evidence="5">CGMCC 1.12851</strain>
    </source>
</reference>
<dbReference type="SUPFAM" id="SSF54593">
    <property type="entry name" value="Glyoxalase/Bleomycin resistance protein/Dihydroxybiphenyl dioxygenase"/>
    <property type="match status" value="1"/>
</dbReference>
<dbReference type="InterPro" id="IPR004360">
    <property type="entry name" value="Glyas_Fos-R_dOase_dom"/>
</dbReference>
<accession>A0ABQ1J273</accession>
<dbReference type="EMBL" id="BMGD01000002">
    <property type="protein sequence ID" value="GGB58081.1"/>
    <property type="molecule type" value="Genomic_DNA"/>
</dbReference>
<dbReference type="InterPro" id="IPR013749">
    <property type="entry name" value="PM/HMP-P_kinase-1"/>
</dbReference>
<dbReference type="Gene3D" id="3.10.180.10">
    <property type="entry name" value="2,3-Dihydroxybiphenyl 1,2-Dioxygenase, domain 1"/>
    <property type="match status" value="1"/>
</dbReference>
<evidence type="ECO:0000259" key="3">
    <source>
        <dbReference type="PROSITE" id="PS51819"/>
    </source>
</evidence>
<dbReference type="Pfam" id="PF08543">
    <property type="entry name" value="Phos_pyr_kin"/>
    <property type="match status" value="2"/>
</dbReference>
<organism evidence="4 5">
    <name type="scientific">Blastomonas aquatica</name>
    <dbReference type="NCBI Taxonomy" id="1510276"/>
    <lineage>
        <taxon>Bacteria</taxon>
        <taxon>Pseudomonadati</taxon>
        <taxon>Pseudomonadota</taxon>
        <taxon>Alphaproteobacteria</taxon>
        <taxon>Sphingomonadales</taxon>
        <taxon>Sphingomonadaceae</taxon>
        <taxon>Blastomonas</taxon>
    </lineage>
</organism>
<sequence length="408" mass="42842">MNMAARILTIAGSDSGGGAGIQADIKTITMLGGHAMTAITAITAQNSRGVDAVQVLSADMVIAQIDAVAHDFGLDAIKIGMLGSPQIAEALADWLTDPSSSFPRTRESRFGAEAEQERDARVRGNDGIPVIFDPVMIASSGAVLADQATIAAFKRLMACATLVTPNLPELEALGGEGAVLELAPALLIKGGHAGGDTVTDRLVTRKAEPMHWSDPRIASPHSHGTGCTLSSAIATLLGQGVPLDQAVERARVFVRLALRDAPPIVASNGPMGHQNVRNDAIAPGWHLNQITLAAIDYAASVTFYRTLGLTQIVDSPANGYARFEADNGATLSIHVGEGSGGTVTYLECADLDARVSALASEGLAFDQVPQDESWGWREARLCDPAGNVICLYFGGENRRYPPWRIATE</sequence>
<dbReference type="Proteomes" id="UP000614261">
    <property type="component" value="Unassembled WGS sequence"/>
</dbReference>
<dbReference type="SUPFAM" id="SSF53613">
    <property type="entry name" value="Ribokinase-like"/>
    <property type="match status" value="1"/>
</dbReference>
<dbReference type="InterPro" id="IPR029056">
    <property type="entry name" value="Ribokinase-like"/>
</dbReference>
<dbReference type="Gene3D" id="3.40.1190.20">
    <property type="match status" value="1"/>
</dbReference>